<dbReference type="EMBL" id="JAGPXB010000001">
    <property type="protein sequence ID" value="MBQ0907542.1"/>
    <property type="molecule type" value="Genomic_DNA"/>
</dbReference>
<keyword evidence="3" id="KW-1185">Reference proteome</keyword>
<comment type="caution">
    <text evidence="2">The sequence shown here is derived from an EMBL/GenBank/DDBJ whole genome shotgun (WGS) entry which is preliminary data.</text>
</comment>
<reference evidence="2 3" key="1">
    <citation type="submission" date="2021-04" db="EMBL/GenBank/DDBJ databases">
        <title>Description of novel Flavobacterium sp. F-328.</title>
        <authorList>
            <person name="Saticioglu I.B."/>
        </authorList>
    </citation>
    <scope>NUCLEOTIDE SEQUENCE [LARGE SCALE GENOMIC DNA]</scope>
    <source>
        <strain evidence="2 3">F-328</strain>
    </source>
</reference>
<sequence>MKKIVAIIIVVLLATSCTDQGDFKDYDYTIINNSGVVVEIVPYNENGVIEVNKRVTIGIGEKINKIKRVHPIGGDGPLNFKELLFTKAGFSFRKIDLIFNNIKKSSYSDNCLYVNGVSSNCSIRNIFLLDYNNDFTEVYTITPEDFQNAQDCSGNCN</sequence>
<feature type="chain" id="PRO_5045717809" description="Lipoprotein" evidence="1">
    <location>
        <begin position="22"/>
        <end position="157"/>
    </location>
</feature>
<gene>
    <name evidence="2" type="ORF">KBJ98_02375</name>
</gene>
<proteinExistence type="predicted"/>
<dbReference type="Proteomes" id="UP000679008">
    <property type="component" value="Unassembled WGS sequence"/>
</dbReference>
<dbReference type="PROSITE" id="PS51257">
    <property type="entry name" value="PROKAR_LIPOPROTEIN"/>
    <property type="match status" value="1"/>
</dbReference>
<evidence type="ECO:0000313" key="2">
    <source>
        <dbReference type="EMBL" id="MBQ0907542.1"/>
    </source>
</evidence>
<evidence type="ECO:0000313" key="3">
    <source>
        <dbReference type="Proteomes" id="UP000679008"/>
    </source>
</evidence>
<name>A0ABS5D0K8_9FLAO</name>
<evidence type="ECO:0008006" key="4">
    <source>
        <dbReference type="Google" id="ProtNLM"/>
    </source>
</evidence>
<organism evidence="2 3">
    <name type="scientific">Flavobacterium erciyesense</name>
    <dbReference type="NCBI Taxonomy" id="2825842"/>
    <lineage>
        <taxon>Bacteria</taxon>
        <taxon>Pseudomonadati</taxon>
        <taxon>Bacteroidota</taxon>
        <taxon>Flavobacteriia</taxon>
        <taxon>Flavobacteriales</taxon>
        <taxon>Flavobacteriaceae</taxon>
        <taxon>Flavobacterium</taxon>
    </lineage>
</organism>
<protein>
    <recommendedName>
        <fullName evidence="4">Lipoprotein</fullName>
    </recommendedName>
</protein>
<keyword evidence="1" id="KW-0732">Signal</keyword>
<accession>A0ABS5D0K8</accession>
<evidence type="ECO:0000256" key="1">
    <source>
        <dbReference type="SAM" id="SignalP"/>
    </source>
</evidence>
<dbReference type="RefSeq" id="WP_210788084.1">
    <property type="nucleotide sequence ID" value="NZ_JAGPXB010000001.1"/>
</dbReference>
<feature type="signal peptide" evidence="1">
    <location>
        <begin position="1"/>
        <end position="21"/>
    </location>
</feature>